<name>A6KDS4_RAT</name>
<accession>A6KDS4</accession>
<gene>
    <name evidence="2" type="ORF">rCG_31947</name>
</gene>
<evidence type="ECO:0000256" key="1">
    <source>
        <dbReference type="SAM" id="MobiDB-lite"/>
    </source>
</evidence>
<reference evidence="2 3" key="1">
    <citation type="submission" date="2005-09" db="EMBL/GenBank/DDBJ databases">
        <authorList>
            <person name="Mural R.J."/>
            <person name="Li P.W."/>
            <person name="Adams M.D."/>
            <person name="Amanatides P.G."/>
            <person name="Baden-Tillson H."/>
            <person name="Barnstead M."/>
            <person name="Chin S.H."/>
            <person name="Dew I."/>
            <person name="Evans C.A."/>
            <person name="Ferriera S."/>
            <person name="Flanigan M."/>
            <person name="Fosler C."/>
            <person name="Glodek A."/>
            <person name="Gu Z."/>
            <person name="Holt R.A."/>
            <person name="Jennings D."/>
            <person name="Kraft C.L."/>
            <person name="Lu F."/>
            <person name="Nguyen T."/>
            <person name="Nusskern D.R."/>
            <person name="Pfannkoch C.M."/>
            <person name="Sitter C."/>
            <person name="Sutton G.G."/>
            <person name="Venter J.C."/>
            <person name="Wang Z."/>
            <person name="Woodage T."/>
            <person name="Zheng X.H."/>
            <person name="Zhong F."/>
        </authorList>
    </citation>
    <scope>NUCLEOTIDE SEQUENCE [LARGE SCALE GENOMIC DNA]</scope>
    <source>
        <strain>BN</strain>
        <strain evidence="3">Sprague-Dawley</strain>
    </source>
</reference>
<evidence type="ECO:0000313" key="2">
    <source>
        <dbReference type="EMBL" id="EDL91681.1"/>
    </source>
</evidence>
<feature type="region of interest" description="Disordered" evidence="1">
    <location>
        <begin position="1"/>
        <end position="25"/>
    </location>
</feature>
<evidence type="ECO:0000313" key="3">
    <source>
        <dbReference type="Proteomes" id="UP000234681"/>
    </source>
</evidence>
<dbReference type="AlphaFoldDB" id="A6KDS4"/>
<organism evidence="2 3">
    <name type="scientific">Rattus norvegicus</name>
    <name type="common">Rat</name>
    <dbReference type="NCBI Taxonomy" id="10116"/>
    <lineage>
        <taxon>Eukaryota</taxon>
        <taxon>Metazoa</taxon>
        <taxon>Chordata</taxon>
        <taxon>Craniata</taxon>
        <taxon>Vertebrata</taxon>
        <taxon>Euteleostomi</taxon>
        <taxon>Mammalia</taxon>
        <taxon>Eutheria</taxon>
        <taxon>Euarchontoglires</taxon>
        <taxon>Glires</taxon>
        <taxon>Rodentia</taxon>
        <taxon>Myomorpha</taxon>
        <taxon>Muroidea</taxon>
        <taxon>Muridae</taxon>
        <taxon>Murinae</taxon>
        <taxon>Rattus</taxon>
    </lineage>
</organism>
<dbReference type="EMBL" id="CH474039">
    <property type="protein sequence ID" value="EDL91681.1"/>
    <property type="molecule type" value="Genomic_DNA"/>
</dbReference>
<dbReference type="Proteomes" id="UP000234681">
    <property type="component" value="Chromosome 5"/>
</dbReference>
<sequence length="43" mass="4712">MSVTIPPANKTSRLFRMTGRTGKPQPVEMTATLTMSTTRTRGT</sequence>
<protein>
    <submittedName>
        <fullName evidence="2">RCG31947</fullName>
    </submittedName>
</protein>
<proteinExistence type="predicted"/>